<dbReference type="InterPro" id="IPR052578">
    <property type="entry name" value="PI_Transfer_CRAL-TRIO"/>
</dbReference>
<feature type="compositionally biased region" description="Acidic residues" evidence="1">
    <location>
        <begin position="100"/>
        <end position="113"/>
    </location>
</feature>
<dbReference type="SUPFAM" id="SSF46938">
    <property type="entry name" value="CRAL/TRIO N-terminal domain"/>
    <property type="match status" value="1"/>
</dbReference>
<feature type="domain" description="CRAL-TRIO" evidence="2">
    <location>
        <begin position="140"/>
        <end position="307"/>
    </location>
</feature>
<dbReference type="SMART" id="SM00516">
    <property type="entry name" value="SEC14"/>
    <property type="match status" value="1"/>
</dbReference>
<dbReference type="PANTHER" id="PTHR45824:SF29">
    <property type="entry name" value="GH16843P"/>
    <property type="match status" value="1"/>
</dbReference>
<dbReference type="InterPro" id="IPR001251">
    <property type="entry name" value="CRAL-TRIO_dom"/>
</dbReference>
<dbReference type="Proteomes" id="UP001295423">
    <property type="component" value="Unassembled WGS sequence"/>
</dbReference>
<protein>
    <recommendedName>
        <fullName evidence="2">CRAL-TRIO domain-containing protein</fullName>
    </recommendedName>
</protein>
<dbReference type="SUPFAM" id="SSF52087">
    <property type="entry name" value="CRAL/TRIO domain"/>
    <property type="match status" value="1"/>
</dbReference>
<organism evidence="3 4">
    <name type="scientific">Cylindrotheca closterium</name>
    <dbReference type="NCBI Taxonomy" id="2856"/>
    <lineage>
        <taxon>Eukaryota</taxon>
        <taxon>Sar</taxon>
        <taxon>Stramenopiles</taxon>
        <taxon>Ochrophyta</taxon>
        <taxon>Bacillariophyta</taxon>
        <taxon>Bacillariophyceae</taxon>
        <taxon>Bacillariophycidae</taxon>
        <taxon>Bacillariales</taxon>
        <taxon>Bacillariaceae</taxon>
        <taxon>Cylindrotheca</taxon>
    </lineage>
</organism>
<dbReference type="GO" id="GO:0008526">
    <property type="term" value="F:phosphatidylinositol transfer activity"/>
    <property type="evidence" value="ECO:0007669"/>
    <property type="project" value="TreeGrafter"/>
</dbReference>
<comment type="caution">
    <text evidence="3">The sequence shown here is derived from an EMBL/GenBank/DDBJ whole genome shotgun (WGS) entry which is preliminary data.</text>
</comment>
<dbReference type="InterPro" id="IPR036273">
    <property type="entry name" value="CRAL/TRIO_N_dom_sf"/>
</dbReference>
<dbReference type="AlphaFoldDB" id="A0AAD2FPS8"/>
<accession>A0AAD2FPS8</accession>
<feature type="compositionally biased region" description="Low complexity" evidence="1">
    <location>
        <begin position="123"/>
        <end position="137"/>
    </location>
</feature>
<name>A0AAD2FPS8_9STRA</name>
<dbReference type="CDD" id="cd00170">
    <property type="entry name" value="SEC14"/>
    <property type="match status" value="1"/>
</dbReference>
<dbReference type="PANTHER" id="PTHR45824">
    <property type="entry name" value="GH16843P"/>
    <property type="match status" value="1"/>
</dbReference>
<feature type="region of interest" description="Disordered" evidence="1">
    <location>
        <begin position="90"/>
        <end position="139"/>
    </location>
</feature>
<dbReference type="InterPro" id="IPR036865">
    <property type="entry name" value="CRAL-TRIO_dom_sf"/>
</dbReference>
<evidence type="ECO:0000259" key="2">
    <source>
        <dbReference type="PROSITE" id="PS50191"/>
    </source>
</evidence>
<proteinExistence type="predicted"/>
<evidence type="ECO:0000313" key="3">
    <source>
        <dbReference type="EMBL" id="CAJ1948393.1"/>
    </source>
</evidence>
<dbReference type="Pfam" id="PF00650">
    <property type="entry name" value="CRAL_TRIO"/>
    <property type="match status" value="1"/>
</dbReference>
<reference evidence="3" key="1">
    <citation type="submission" date="2023-08" db="EMBL/GenBank/DDBJ databases">
        <authorList>
            <person name="Audoor S."/>
            <person name="Bilcke G."/>
        </authorList>
    </citation>
    <scope>NUCLEOTIDE SEQUENCE</scope>
</reference>
<dbReference type="EMBL" id="CAKOGP040001747">
    <property type="protein sequence ID" value="CAJ1948393.1"/>
    <property type="molecule type" value="Genomic_DNA"/>
</dbReference>
<evidence type="ECO:0000313" key="4">
    <source>
        <dbReference type="Proteomes" id="UP001295423"/>
    </source>
</evidence>
<sequence length="325" mass="36833">MTCDEDYLKSLQAAVDSVEYQMTNLEQGQIQEILKALSHEEQQALADQYMTLRHLRAEKGDVQKAIVALQRTLKWRNEFQVQDLKHCLHKHKPPPNVVGVEEEAEAEAEADEAKEEKKDDGDNANSNNNKSKASSLDELASVVRKENETGKLYIRGYDKDGRALLYMRPGKENTNDEEGNIRHLVYHMEKSIACSAKNGQSKICIVIDYDGFSLRHAPPMSTSKYTLDVLQKHYPERLHRAYICNPPWIFKGFWKVISPFVDPVTKQKLQFCSSASDFEKVVHDMGGLEKANQHLEECAGGTVKPSTDFDTNAYLSLPLDMSLAE</sequence>
<dbReference type="Gene3D" id="3.40.525.10">
    <property type="entry name" value="CRAL-TRIO lipid binding domain"/>
    <property type="match status" value="1"/>
</dbReference>
<keyword evidence="4" id="KW-1185">Reference proteome</keyword>
<gene>
    <name evidence="3" type="ORF">CYCCA115_LOCUS11594</name>
</gene>
<dbReference type="PROSITE" id="PS50191">
    <property type="entry name" value="CRAL_TRIO"/>
    <property type="match status" value="1"/>
</dbReference>
<evidence type="ECO:0000256" key="1">
    <source>
        <dbReference type="SAM" id="MobiDB-lite"/>
    </source>
</evidence>